<sequence length="125" mass="13051">MAGNVGVQSATVTVRGLATGAINPRDTLVMVFKELRVGLLLGAFYGVILAAYGFWVYDSLQLGQVVGLTILTNMTGAALLAVSLPMLFVRLKADPAVATGPFVTTAIDVLGVLNYFAIASLIYGL</sequence>
<accession>A0ABS1DMA4</accession>
<evidence type="ECO:0000256" key="8">
    <source>
        <dbReference type="SAM" id="Phobius"/>
    </source>
</evidence>
<evidence type="ECO:0000256" key="6">
    <source>
        <dbReference type="ARBA" id="ARBA00022989"/>
    </source>
</evidence>
<name>A0ABS1DMA4_9PROT</name>
<evidence type="ECO:0000259" key="9">
    <source>
        <dbReference type="Pfam" id="PF01769"/>
    </source>
</evidence>
<gene>
    <name evidence="10" type="ORF">CKO28_27240</name>
</gene>
<feature type="domain" description="SLC41A/MgtE integral membrane" evidence="9">
    <location>
        <begin position="1"/>
        <end position="118"/>
    </location>
</feature>
<dbReference type="SUPFAM" id="SSF161093">
    <property type="entry name" value="MgtE membrane domain-like"/>
    <property type="match status" value="1"/>
</dbReference>
<keyword evidence="3" id="KW-0813">Transport</keyword>
<evidence type="ECO:0000313" key="11">
    <source>
        <dbReference type="Proteomes" id="UP001296873"/>
    </source>
</evidence>
<evidence type="ECO:0000256" key="3">
    <source>
        <dbReference type="ARBA" id="ARBA00022448"/>
    </source>
</evidence>
<dbReference type="PANTHER" id="PTHR41394">
    <property type="entry name" value="MAGNESIUM TRANSPORTER MGTE"/>
    <property type="match status" value="1"/>
</dbReference>
<evidence type="ECO:0000256" key="4">
    <source>
        <dbReference type="ARBA" id="ARBA00022692"/>
    </source>
</evidence>
<dbReference type="InterPro" id="IPR006667">
    <property type="entry name" value="SLC41_membr_dom"/>
</dbReference>
<dbReference type="PANTHER" id="PTHR41394:SF8">
    <property type="entry name" value="MAGNESIUM TRANSPORTER MGTE"/>
    <property type="match status" value="1"/>
</dbReference>
<dbReference type="InterPro" id="IPR036739">
    <property type="entry name" value="SLC41_membr_dom_sf"/>
</dbReference>
<dbReference type="Proteomes" id="UP001296873">
    <property type="component" value="Unassembled WGS sequence"/>
</dbReference>
<keyword evidence="5" id="KW-0460">Magnesium</keyword>
<comment type="similarity">
    <text evidence="2">Belongs to the SLC41A transporter family.</text>
</comment>
<evidence type="ECO:0000256" key="5">
    <source>
        <dbReference type="ARBA" id="ARBA00022842"/>
    </source>
</evidence>
<evidence type="ECO:0000313" key="10">
    <source>
        <dbReference type="EMBL" id="MBK1671686.1"/>
    </source>
</evidence>
<evidence type="ECO:0000256" key="2">
    <source>
        <dbReference type="ARBA" id="ARBA00009749"/>
    </source>
</evidence>
<keyword evidence="4 8" id="KW-0812">Transmembrane</keyword>
<feature type="transmembrane region" description="Helical" evidence="8">
    <location>
        <begin position="37"/>
        <end position="57"/>
    </location>
</feature>
<keyword evidence="6 8" id="KW-1133">Transmembrane helix</keyword>
<feature type="transmembrane region" description="Helical" evidence="8">
    <location>
        <begin position="101"/>
        <end position="123"/>
    </location>
</feature>
<comment type="caution">
    <text evidence="10">The sequence shown here is derived from an EMBL/GenBank/DDBJ whole genome shotgun (WGS) entry which is preliminary data.</text>
</comment>
<comment type="subcellular location">
    <subcellularLocation>
        <location evidence="1">Membrane</location>
        <topology evidence="1">Multi-pass membrane protein</topology>
    </subcellularLocation>
</comment>
<proteinExistence type="inferred from homology"/>
<evidence type="ECO:0000256" key="7">
    <source>
        <dbReference type="ARBA" id="ARBA00023136"/>
    </source>
</evidence>
<reference evidence="10 11" key="1">
    <citation type="journal article" date="2020" name="Microorganisms">
        <title>Osmotic Adaptation and Compatible Solute Biosynthesis of Phototrophic Bacteria as Revealed from Genome Analyses.</title>
        <authorList>
            <person name="Imhoff J.F."/>
            <person name="Rahn T."/>
            <person name="Kunzel S."/>
            <person name="Keller A."/>
            <person name="Neulinger S.C."/>
        </authorList>
    </citation>
    <scope>NUCLEOTIDE SEQUENCE [LARGE SCALE GENOMIC DNA]</scope>
    <source>
        <strain evidence="10 11">DSM 9895</strain>
    </source>
</reference>
<dbReference type="Gene3D" id="1.10.357.20">
    <property type="entry name" value="SLC41 divalent cation transporters, integral membrane domain"/>
    <property type="match status" value="1"/>
</dbReference>
<dbReference type="Pfam" id="PF01769">
    <property type="entry name" value="MgtE"/>
    <property type="match status" value="1"/>
</dbReference>
<dbReference type="EMBL" id="NRRL01000309">
    <property type="protein sequence ID" value="MBK1671686.1"/>
    <property type="molecule type" value="Genomic_DNA"/>
</dbReference>
<protein>
    <recommendedName>
        <fullName evidence="9">SLC41A/MgtE integral membrane domain-containing protein</fullName>
    </recommendedName>
</protein>
<keyword evidence="7 8" id="KW-0472">Membrane</keyword>
<evidence type="ECO:0000256" key="1">
    <source>
        <dbReference type="ARBA" id="ARBA00004141"/>
    </source>
</evidence>
<keyword evidence="11" id="KW-1185">Reference proteome</keyword>
<feature type="transmembrane region" description="Helical" evidence="8">
    <location>
        <begin position="63"/>
        <end position="89"/>
    </location>
</feature>
<organism evidence="10 11">
    <name type="scientific">Rhodovibrio sodomensis</name>
    <dbReference type="NCBI Taxonomy" id="1088"/>
    <lineage>
        <taxon>Bacteria</taxon>
        <taxon>Pseudomonadati</taxon>
        <taxon>Pseudomonadota</taxon>
        <taxon>Alphaproteobacteria</taxon>
        <taxon>Rhodospirillales</taxon>
        <taxon>Rhodovibrionaceae</taxon>
        <taxon>Rhodovibrio</taxon>
    </lineage>
</organism>